<evidence type="ECO:0000259" key="4">
    <source>
        <dbReference type="Pfam" id="PF20146"/>
    </source>
</evidence>
<feature type="transmembrane region" description="Helical" evidence="2">
    <location>
        <begin position="607"/>
        <end position="627"/>
    </location>
</feature>
<dbReference type="PANTHER" id="PTHR11161:SF0">
    <property type="entry name" value="O-ACYLTRANSFERASE LIKE PROTEIN"/>
    <property type="match status" value="1"/>
</dbReference>
<dbReference type="AlphaFoldDB" id="A0A7E5W6M8"/>
<keyword evidence="2" id="KW-0812">Transmembrane</keyword>
<accession>A0A7E5W6M8</accession>
<feature type="transmembrane region" description="Helical" evidence="2">
    <location>
        <begin position="354"/>
        <end position="374"/>
    </location>
</feature>
<proteinExistence type="predicted"/>
<feature type="transmembrane region" description="Helical" evidence="2">
    <location>
        <begin position="455"/>
        <end position="475"/>
    </location>
</feature>
<evidence type="ECO:0000313" key="5">
    <source>
        <dbReference type="Proteomes" id="UP000322000"/>
    </source>
</evidence>
<dbReference type="OrthoDB" id="10026250at2759"/>
<reference evidence="6" key="1">
    <citation type="submission" date="2025-08" db="UniProtKB">
        <authorList>
            <consortium name="RefSeq"/>
        </authorList>
    </citation>
    <scope>IDENTIFICATION</scope>
</reference>
<dbReference type="KEGG" id="tnl:113499570"/>
<feature type="transmembrane region" description="Helical" evidence="2">
    <location>
        <begin position="250"/>
        <end position="272"/>
    </location>
</feature>
<keyword evidence="2" id="KW-0472">Membrane</keyword>
<dbReference type="GO" id="GO:0016747">
    <property type="term" value="F:acyltransferase activity, transferring groups other than amino-acyl groups"/>
    <property type="evidence" value="ECO:0007669"/>
    <property type="project" value="InterPro"/>
</dbReference>
<feature type="transmembrane region" description="Helical" evidence="2">
    <location>
        <begin position="395"/>
        <end position="415"/>
    </location>
</feature>
<dbReference type="RefSeq" id="XP_026735886.1">
    <property type="nucleotide sequence ID" value="XM_026880085.1"/>
</dbReference>
<sequence length="745" mass="85039">RELRVSLKTLLKPNHYGIFYYPEKLVIDVRCRKTYYNFLNIIFAVTSIHGVIPLDSYSHIDGIIYEIKEELRSPEELPCLEKTVLLLENVKNYTLWATWVWNSNVLPSGNMYASWINLGNFDQCMNPPWLSTHPQFRSQYCMADVKLTNVTKKLEKIDPYSYAEDYINSPSPKMAYPLNRVQWGVCMPASCKPPAVAKILKVMYQINNFGPNPPNITVDSCQIAGAKQQYGYGFFMFISLYLKESCSQCLFIFISRALTLTLVALVAASTYYRKYVVSNEDPDSIDTLITKSFCLMKNCQDLMKENKQEIKVINGMRFITALYIVMIHEVFYMLLSGMINTLSYEKLLEGPMGLFLHLDILVDTFLAMSGLLHIKGLLANPERQKNLFLVLWKRYLRLIGPYAMTIFYLTAVLIYTGSGPVWHRNNSLETEVCQKTWRLSLMMLNTNPKEICHAVTWYLSCDYQLTILGTVLFYFYQKDKKLGFTAFGTAVVFSFIIPGVITYWYQLPAIHFMDLGKVLNNVRDYGEIGYTYTVSYSRAGPYLVGIAMGYVMTVFNPADYRKTISKFIIYFQKWSIIGTAISLAVMVAMLSFGQFFLGREYNVMENIIVTITNRVAWAVGVVCIIGLCEYGTVPLVTEFLGLSVFTPLSRLSYGIYVIHTILIQRNHAVMRSPHLFDLYAIAMNLTGTLAASITLSFIMWVLVEAPAINLSNNLLFNNRSKSPASKEPQKNGILKENGELKTKAL</sequence>
<feature type="transmembrane region" description="Helical" evidence="2">
    <location>
        <begin position="312"/>
        <end position="334"/>
    </location>
</feature>
<dbReference type="InterPro" id="IPR002656">
    <property type="entry name" value="Acyl_transf_3_dom"/>
</dbReference>
<feature type="region of interest" description="Disordered" evidence="1">
    <location>
        <begin position="721"/>
        <end position="745"/>
    </location>
</feature>
<evidence type="ECO:0000256" key="2">
    <source>
        <dbReference type="SAM" id="Phobius"/>
    </source>
</evidence>
<keyword evidence="2" id="KW-1133">Transmembrane helix</keyword>
<feature type="transmembrane region" description="Helical" evidence="2">
    <location>
        <begin position="482"/>
        <end position="505"/>
    </location>
</feature>
<dbReference type="Pfam" id="PF01757">
    <property type="entry name" value="Acyl_transf_3"/>
    <property type="match status" value="1"/>
</dbReference>
<dbReference type="GeneID" id="113499570"/>
<feature type="domain" description="Nose resistant-to-fluoxetine protein N-terminal" evidence="4">
    <location>
        <begin position="79"/>
        <end position="200"/>
    </location>
</feature>
<dbReference type="InterPro" id="IPR006621">
    <property type="entry name" value="Nose-resist-to-fluoxetine_N"/>
</dbReference>
<feature type="transmembrane region" description="Helical" evidence="2">
    <location>
        <begin position="539"/>
        <end position="555"/>
    </location>
</feature>
<dbReference type="InterPro" id="IPR052728">
    <property type="entry name" value="O2_lipid_transport_reg"/>
</dbReference>
<name>A0A7E5W6M8_TRINI</name>
<evidence type="ECO:0000259" key="3">
    <source>
        <dbReference type="Pfam" id="PF01757"/>
    </source>
</evidence>
<organism evidence="5 6">
    <name type="scientific">Trichoplusia ni</name>
    <name type="common">Cabbage looper</name>
    <dbReference type="NCBI Taxonomy" id="7111"/>
    <lineage>
        <taxon>Eukaryota</taxon>
        <taxon>Metazoa</taxon>
        <taxon>Ecdysozoa</taxon>
        <taxon>Arthropoda</taxon>
        <taxon>Hexapoda</taxon>
        <taxon>Insecta</taxon>
        <taxon>Pterygota</taxon>
        <taxon>Neoptera</taxon>
        <taxon>Endopterygota</taxon>
        <taxon>Lepidoptera</taxon>
        <taxon>Glossata</taxon>
        <taxon>Ditrysia</taxon>
        <taxon>Noctuoidea</taxon>
        <taxon>Noctuidae</taxon>
        <taxon>Plusiinae</taxon>
        <taxon>Trichoplusia</taxon>
    </lineage>
</organism>
<feature type="transmembrane region" description="Helical" evidence="2">
    <location>
        <begin position="576"/>
        <end position="595"/>
    </location>
</feature>
<keyword evidence="5" id="KW-1185">Reference proteome</keyword>
<evidence type="ECO:0000313" key="6">
    <source>
        <dbReference type="RefSeq" id="XP_026735886.1"/>
    </source>
</evidence>
<feature type="non-terminal residue" evidence="6">
    <location>
        <position position="1"/>
    </location>
</feature>
<feature type="compositionally biased region" description="Basic and acidic residues" evidence="1">
    <location>
        <begin position="736"/>
        <end position="745"/>
    </location>
</feature>
<feature type="transmembrane region" description="Helical" evidence="2">
    <location>
        <begin position="639"/>
        <end position="658"/>
    </location>
</feature>
<dbReference type="PANTHER" id="PTHR11161">
    <property type="entry name" value="O-ACYLTRANSFERASE"/>
    <property type="match status" value="1"/>
</dbReference>
<dbReference type="Pfam" id="PF20146">
    <property type="entry name" value="NRF"/>
    <property type="match status" value="1"/>
</dbReference>
<evidence type="ECO:0000256" key="1">
    <source>
        <dbReference type="SAM" id="MobiDB-lite"/>
    </source>
</evidence>
<feature type="transmembrane region" description="Helical" evidence="2">
    <location>
        <begin position="678"/>
        <end position="703"/>
    </location>
</feature>
<feature type="domain" description="Acyltransferase 3" evidence="3">
    <location>
        <begin position="313"/>
        <end position="700"/>
    </location>
</feature>
<dbReference type="InParanoid" id="A0A7E5W6M8"/>
<gene>
    <name evidence="6" type="primary">LOC113499570</name>
</gene>
<protein>
    <submittedName>
        <fullName evidence="6">Nose resistant to fluoxetine protein 6-like</fullName>
    </submittedName>
</protein>
<dbReference type="Proteomes" id="UP000322000">
    <property type="component" value="Chromosome 12"/>
</dbReference>